<evidence type="ECO:0008006" key="3">
    <source>
        <dbReference type="Google" id="ProtNLM"/>
    </source>
</evidence>
<comment type="caution">
    <text evidence="1">The sequence shown here is derived from an EMBL/GenBank/DDBJ whole genome shotgun (WGS) entry which is preliminary data.</text>
</comment>
<dbReference type="EMBL" id="JAPDDT010000029">
    <property type="protein sequence ID" value="MCW1926536.1"/>
    <property type="molecule type" value="Genomic_DNA"/>
</dbReference>
<gene>
    <name evidence="1" type="ORF">OKA05_28550</name>
</gene>
<proteinExistence type="predicted"/>
<evidence type="ECO:0000313" key="1">
    <source>
        <dbReference type="EMBL" id="MCW1926536.1"/>
    </source>
</evidence>
<dbReference type="Proteomes" id="UP001320876">
    <property type="component" value="Unassembled WGS sequence"/>
</dbReference>
<sequence>MTMREYWQDGYRAGLAAWRPDGRHEIPPGHPGGGSRAGEAWFRGCVEGLKDAEKNAVPGGVVTVR</sequence>
<protein>
    <recommendedName>
        <fullName evidence="3">Ribosome modulation factor</fullName>
    </recommendedName>
</protein>
<keyword evidence="2" id="KW-1185">Reference proteome</keyword>
<evidence type="ECO:0000313" key="2">
    <source>
        <dbReference type="Proteomes" id="UP001320876"/>
    </source>
</evidence>
<name>A0ABT3GSP1_9BACT</name>
<accession>A0ABT3GSP1</accession>
<dbReference type="RefSeq" id="WP_264490644.1">
    <property type="nucleotide sequence ID" value="NZ_JAPDDT010000029.1"/>
</dbReference>
<organism evidence="1 2">
    <name type="scientific">Luteolibacter arcticus</name>
    <dbReference type="NCBI Taxonomy" id="1581411"/>
    <lineage>
        <taxon>Bacteria</taxon>
        <taxon>Pseudomonadati</taxon>
        <taxon>Verrucomicrobiota</taxon>
        <taxon>Verrucomicrobiia</taxon>
        <taxon>Verrucomicrobiales</taxon>
        <taxon>Verrucomicrobiaceae</taxon>
        <taxon>Luteolibacter</taxon>
    </lineage>
</organism>
<reference evidence="1 2" key="1">
    <citation type="submission" date="2022-10" db="EMBL/GenBank/DDBJ databases">
        <title>Luteolibacter arcticus strain CCTCC AB 2014275, whole genome shotgun sequencing project.</title>
        <authorList>
            <person name="Zhao G."/>
            <person name="Shen L."/>
        </authorList>
    </citation>
    <scope>NUCLEOTIDE SEQUENCE [LARGE SCALE GENOMIC DNA]</scope>
    <source>
        <strain evidence="1 2">CCTCC AB 2014275</strain>
    </source>
</reference>